<feature type="transmembrane region" description="Helical" evidence="2">
    <location>
        <begin position="203"/>
        <end position="221"/>
    </location>
</feature>
<feature type="region of interest" description="Disordered" evidence="1">
    <location>
        <begin position="329"/>
        <end position="380"/>
    </location>
</feature>
<feature type="compositionally biased region" description="Basic residues" evidence="1">
    <location>
        <begin position="337"/>
        <end position="346"/>
    </location>
</feature>
<accession>A0A7H0HQY3</accession>
<feature type="transmembrane region" description="Helical" evidence="2">
    <location>
        <begin position="457"/>
        <end position="480"/>
    </location>
</feature>
<feature type="transmembrane region" description="Helical" evidence="2">
    <location>
        <begin position="226"/>
        <end position="246"/>
    </location>
</feature>
<feature type="transmembrane region" description="Helical" evidence="2">
    <location>
        <begin position="175"/>
        <end position="197"/>
    </location>
</feature>
<feature type="transmembrane region" description="Helical" evidence="2">
    <location>
        <begin position="514"/>
        <end position="535"/>
    </location>
</feature>
<feature type="compositionally biased region" description="Basic and acidic residues" evidence="1">
    <location>
        <begin position="363"/>
        <end position="374"/>
    </location>
</feature>
<dbReference type="AlphaFoldDB" id="A0A7H0HQY3"/>
<evidence type="ECO:0000256" key="2">
    <source>
        <dbReference type="SAM" id="Phobius"/>
    </source>
</evidence>
<feature type="transmembrane region" description="Helical" evidence="2">
    <location>
        <begin position="137"/>
        <end position="154"/>
    </location>
</feature>
<dbReference type="EMBL" id="CP060825">
    <property type="protein sequence ID" value="QNP62949.1"/>
    <property type="molecule type" value="Genomic_DNA"/>
</dbReference>
<feature type="transmembrane region" description="Helical" evidence="2">
    <location>
        <begin position="252"/>
        <end position="270"/>
    </location>
</feature>
<gene>
    <name evidence="3" type="ORF">IAG43_08340</name>
</gene>
<keyword evidence="4" id="KW-1185">Reference proteome</keyword>
<keyword evidence="2" id="KW-1133">Transmembrane helix</keyword>
<reference evidence="3 4" key="1">
    <citation type="submission" date="2020-08" db="EMBL/GenBank/DDBJ databases">
        <title>A novel species.</title>
        <authorList>
            <person name="Gao J."/>
        </authorList>
    </citation>
    <scope>NUCLEOTIDE SEQUENCE [LARGE SCALE GENOMIC DNA]</scope>
    <source>
        <strain evidence="3 4">CRPJ-33</strain>
    </source>
</reference>
<keyword evidence="2" id="KW-0812">Transmembrane</keyword>
<evidence type="ECO:0000313" key="4">
    <source>
        <dbReference type="Proteomes" id="UP000516230"/>
    </source>
</evidence>
<dbReference type="KEGG" id="sgj:IAG43_08340"/>
<feature type="region of interest" description="Disordered" evidence="1">
    <location>
        <begin position="277"/>
        <end position="313"/>
    </location>
</feature>
<evidence type="ECO:0000313" key="3">
    <source>
        <dbReference type="EMBL" id="QNP62949.1"/>
    </source>
</evidence>
<feature type="compositionally biased region" description="Gly residues" evidence="1">
    <location>
        <begin position="349"/>
        <end position="360"/>
    </location>
</feature>
<dbReference type="RefSeq" id="WP_187740120.1">
    <property type="nucleotide sequence ID" value="NZ_CP060825.1"/>
</dbReference>
<organism evidence="3 4">
    <name type="scientific">Streptomyces genisteinicus</name>
    <dbReference type="NCBI Taxonomy" id="2768068"/>
    <lineage>
        <taxon>Bacteria</taxon>
        <taxon>Bacillati</taxon>
        <taxon>Actinomycetota</taxon>
        <taxon>Actinomycetes</taxon>
        <taxon>Kitasatosporales</taxon>
        <taxon>Streptomycetaceae</taxon>
        <taxon>Streptomyces</taxon>
    </lineage>
</organism>
<feature type="compositionally biased region" description="Low complexity" evidence="1">
    <location>
        <begin position="277"/>
        <end position="291"/>
    </location>
</feature>
<protein>
    <submittedName>
        <fullName evidence="3">Uncharacterized protein</fullName>
    </submittedName>
</protein>
<name>A0A7H0HQY3_9ACTN</name>
<feature type="transmembrane region" description="Helical" evidence="2">
    <location>
        <begin position="486"/>
        <end position="507"/>
    </location>
</feature>
<keyword evidence="2" id="KW-0472">Membrane</keyword>
<proteinExistence type="predicted"/>
<evidence type="ECO:0000256" key="1">
    <source>
        <dbReference type="SAM" id="MobiDB-lite"/>
    </source>
</evidence>
<feature type="transmembrane region" description="Helical" evidence="2">
    <location>
        <begin position="541"/>
        <end position="562"/>
    </location>
</feature>
<sequence length="569" mass="56986">MSGPLWQEPGDLLDALPVLPRQPGAASRGARAADPLDALALRLHDVIAAAVHPDEVAAILESDGMTDDHIRLAYGRSDSFALAAELYAKVPRSHPEPPVPAAAPWHTGLLGSLLRGLLFALPGLGWLLAAPLLGEPVLPPLLAGALTGWMWNQAMAHRAYCRLGLGDRPAAARCLAAGAPAGVLLATAATVVCTGPGQWPSAVFSTAQAVYLAAATALLVLGRERALLHCLLPLPAGAAALLVTGLPVWARALLLSASLTATVLSAATLLRRTALAGAPRPRARTAATGPGQAARTRVPAPSRTAPAGGRLPSARSAVRAVAARFPAAASAPARPRGAGHRGRPVRGVRPGGEAAGGGGAARPPERSRPPRDSGPRPAASLPHGLFGLGAGVLVLHTALGDVFHGEPGALVAGPSAVALTLGNGPAEWLLHRFRGGALAGLRSTVSTTAFRRAAVLVLARCLTAHLLVLWALAAAGTLLWPGAPGLGGVRLATLLLVGSVLWTGLLLQAFGKVTAAAAVVSAAALVQTALTASGAAPPGTAGLAVAAVSAAALLALACALLGRATAHRP</sequence>
<dbReference type="Proteomes" id="UP000516230">
    <property type="component" value="Chromosome"/>
</dbReference>